<proteinExistence type="predicted"/>
<gene>
    <name evidence="2" type="ORF">FN846DRAFT_980628</name>
</gene>
<name>A0A5J5ECE3_9PEZI</name>
<evidence type="ECO:0000313" key="3">
    <source>
        <dbReference type="Proteomes" id="UP000326924"/>
    </source>
</evidence>
<dbReference type="AlphaFoldDB" id="A0A5J5ECE3"/>
<feature type="compositionally biased region" description="Low complexity" evidence="1">
    <location>
        <begin position="1"/>
        <end position="16"/>
    </location>
</feature>
<protein>
    <submittedName>
        <fullName evidence="2">Uncharacterized protein</fullName>
    </submittedName>
</protein>
<organism evidence="2 3">
    <name type="scientific">Sphaerosporella brunnea</name>
    <dbReference type="NCBI Taxonomy" id="1250544"/>
    <lineage>
        <taxon>Eukaryota</taxon>
        <taxon>Fungi</taxon>
        <taxon>Dikarya</taxon>
        <taxon>Ascomycota</taxon>
        <taxon>Pezizomycotina</taxon>
        <taxon>Pezizomycetes</taxon>
        <taxon>Pezizales</taxon>
        <taxon>Pyronemataceae</taxon>
        <taxon>Sphaerosporella</taxon>
    </lineage>
</organism>
<feature type="compositionally biased region" description="Low complexity" evidence="1">
    <location>
        <begin position="45"/>
        <end position="54"/>
    </location>
</feature>
<sequence>MDSNSSSPSFKRSLSPSEEKVNKKLARAVSMTKSPSPPAKRARKAATPQAAPQAGQDHKLVCLPKEAKHLKSSLQEQVATKSSEKLAKDLKRSLQEELATESSEKFAKECALLELQLKNLAKAGEVLDLKLEILKLLLEKAKSGDFTMAVVKEALN</sequence>
<accession>A0A5J5ECE3</accession>
<comment type="caution">
    <text evidence="2">The sequence shown here is derived from an EMBL/GenBank/DDBJ whole genome shotgun (WGS) entry which is preliminary data.</text>
</comment>
<evidence type="ECO:0000313" key="2">
    <source>
        <dbReference type="EMBL" id="KAA8893054.1"/>
    </source>
</evidence>
<evidence type="ECO:0000256" key="1">
    <source>
        <dbReference type="SAM" id="MobiDB-lite"/>
    </source>
</evidence>
<feature type="region of interest" description="Disordered" evidence="1">
    <location>
        <begin position="1"/>
        <end position="58"/>
    </location>
</feature>
<dbReference type="Proteomes" id="UP000326924">
    <property type="component" value="Unassembled WGS sequence"/>
</dbReference>
<dbReference type="InParanoid" id="A0A5J5ECE3"/>
<dbReference type="EMBL" id="VXIS01000514">
    <property type="protein sequence ID" value="KAA8893054.1"/>
    <property type="molecule type" value="Genomic_DNA"/>
</dbReference>
<reference evidence="2 3" key="1">
    <citation type="submission" date="2019-09" db="EMBL/GenBank/DDBJ databases">
        <title>Draft genome of the ectomycorrhizal ascomycete Sphaerosporella brunnea.</title>
        <authorList>
            <consortium name="DOE Joint Genome Institute"/>
            <person name="Benucci G.M."/>
            <person name="Marozzi G."/>
            <person name="Antonielli L."/>
            <person name="Sanchez S."/>
            <person name="Marco P."/>
            <person name="Wang X."/>
            <person name="Falini L.B."/>
            <person name="Barry K."/>
            <person name="Haridas S."/>
            <person name="Lipzen A."/>
            <person name="Labutti K."/>
            <person name="Grigoriev I.V."/>
            <person name="Murat C."/>
            <person name="Martin F."/>
            <person name="Albertini E."/>
            <person name="Donnini D."/>
            <person name="Bonito G."/>
        </authorList>
    </citation>
    <scope>NUCLEOTIDE SEQUENCE [LARGE SCALE GENOMIC DNA]</scope>
    <source>
        <strain evidence="2 3">Sb_GMNB300</strain>
    </source>
</reference>
<keyword evidence="3" id="KW-1185">Reference proteome</keyword>